<feature type="compositionally biased region" description="Gly residues" evidence="1">
    <location>
        <begin position="370"/>
        <end position="388"/>
    </location>
</feature>
<name>A0A6J5SUH5_9CAUD</name>
<feature type="region of interest" description="Disordered" evidence="1">
    <location>
        <begin position="364"/>
        <end position="388"/>
    </location>
</feature>
<evidence type="ECO:0000256" key="1">
    <source>
        <dbReference type="SAM" id="MobiDB-lite"/>
    </source>
</evidence>
<gene>
    <name evidence="2" type="ORF">UFOVP1604_206</name>
</gene>
<dbReference type="EMBL" id="LR797474">
    <property type="protein sequence ID" value="CAB4219123.1"/>
    <property type="molecule type" value="Genomic_DNA"/>
</dbReference>
<accession>A0A6J5SUH5</accession>
<organism evidence="2">
    <name type="scientific">uncultured Caudovirales phage</name>
    <dbReference type="NCBI Taxonomy" id="2100421"/>
    <lineage>
        <taxon>Viruses</taxon>
        <taxon>Duplodnaviria</taxon>
        <taxon>Heunggongvirae</taxon>
        <taxon>Uroviricota</taxon>
        <taxon>Caudoviricetes</taxon>
        <taxon>Peduoviridae</taxon>
        <taxon>Maltschvirus</taxon>
        <taxon>Maltschvirus maltsch</taxon>
    </lineage>
</organism>
<sequence>MKKQIIKNYTSWINEAAEATALSTTAPAIDGIAFISASTSASNITDQLASNIGIKKDTVYTLTMQNISALRFIDTDGSKFGGAQAQTRITINLDSTQKTAKPGDDMLEINGRKLLETGTIFLKKTDLTGPITITASNNGMLALVRFANSQADMASRFKFYLGNCQNFVLKFTLGNPVAEADARGFSYYWAKPNQLSPISNMIAASISVNLLNTLGLPDHIAKTDPVIGSYFTKFINGKDASTATNEIANGAAGFVKGNRMLVNNPIPDIGAAWTGLSAADLKTIVTYNESSKKFKLLPEGLKRLTAVFTKIAEAIAPTKSPVEFGNDGAAVFAGYTDIIKNGLLSKVSGLNDWFDRVQSVQAWSGSSSSPGGGGTGGKKQGEGQVGRG</sequence>
<evidence type="ECO:0000313" key="2">
    <source>
        <dbReference type="EMBL" id="CAB4219123.1"/>
    </source>
</evidence>
<reference evidence="2" key="1">
    <citation type="submission" date="2020-05" db="EMBL/GenBank/DDBJ databases">
        <authorList>
            <person name="Chiriac C."/>
            <person name="Salcher M."/>
            <person name="Ghai R."/>
            <person name="Kavagutti S V."/>
        </authorList>
    </citation>
    <scope>NUCLEOTIDE SEQUENCE</scope>
</reference>
<protein>
    <submittedName>
        <fullName evidence="2">Uncharacterized protein</fullName>
    </submittedName>
</protein>
<proteinExistence type="predicted"/>